<dbReference type="Proteomes" id="UP001321473">
    <property type="component" value="Unassembled WGS sequence"/>
</dbReference>
<dbReference type="AlphaFoldDB" id="A0AAQ4EJM3"/>
<feature type="binding site" description="axial binding residue" evidence="5">
    <location>
        <position position="93"/>
    </location>
    <ligand>
        <name>heme</name>
        <dbReference type="ChEBI" id="CHEBI:30413"/>
    </ligand>
    <ligandPart>
        <name>Fe</name>
        <dbReference type="ChEBI" id="CHEBI:18248"/>
    </ligandPart>
</feature>
<sequence>MPYTTACIWEMYRWKTVSPLGVPGSGGEDTFFDEYFIPKGTTVSPNVWAVHNDPTLWKEPSKFDPRCFLREDGSLVQPKPEYLIPFSIGKRMCPCEILASMEIFLYITCLLQKCIVLPDEGKIKGLDSVDIPLAELNRYKVRFLLR</sequence>
<dbReference type="GO" id="GO:0006805">
    <property type="term" value="P:xenobiotic metabolic process"/>
    <property type="evidence" value="ECO:0007669"/>
    <property type="project" value="TreeGrafter"/>
</dbReference>
<keyword evidence="5" id="KW-0349">Heme</keyword>
<dbReference type="GO" id="GO:0005506">
    <property type="term" value="F:iron ion binding"/>
    <property type="evidence" value="ECO:0007669"/>
    <property type="project" value="InterPro"/>
</dbReference>
<keyword evidence="4" id="KW-0503">Monooxygenase</keyword>
<dbReference type="GO" id="GO:0005737">
    <property type="term" value="C:cytoplasm"/>
    <property type="evidence" value="ECO:0007669"/>
    <property type="project" value="TreeGrafter"/>
</dbReference>
<dbReference type="EMBL" id="JARKHS020015199">
    <property type="protein sequence ID" value="KAK8774643.1"/>
    <property type="molecule type" value="Genomic_DNA"/>
</dbReference>
<dbReference type="Gene3D" id="1.10.630.10">
    <property type="entry name" value="Cytochrome P450"/>
    <property type="match status" value="1"/>
</dbReference>
<dbReference type="GO" id="GO:0006082">
    <property type="term" value="P:organic acid metabolic process"/>
    <property type="evidence" value="ECO:0007669"/>
    <property type="project" value="TreeGrafter"/>
</dbReference>
<evidence type="ECO:0008006" key="8">
    <source>
        <dbReference type="Google" id="ProtNLM"/>
    </source>
</evidence>
<comment type="cofactor">
    <cofactor evidence="5">
        <name>heme</name>
        <dbReference type="ChEBI" id="CHEBI:30413"/>
    </cofactor>
</comment>
<dbReference type="SUPFAM" id="SSF48264">
    <property type="entry name" value="Cytochrome P450"/>
    <property type="match status" value="1"/>
</dbReference>
<keyword evidence="2 5" id="KW-0479">Metal-binding</keyword>
<dbReference type="InterPro" id="IPR001128">
    <property type="entry name" value="Cyt_P450"/>
</dbReference>
<dbReference type="PANTHER" id="PTHR24300">
    <property type="entry name" value="CYTOCHROME P450 508A4-RELATED"/>
    <property type="match status" value="1"/>
</dbReference>
<dbReference type="InterPro" id="IPR036396">
    <property type="entry name" value="Cyt_P450_sf"/>
</dbReference>
<gene>
    <name evidence="6" type="ORF">V5799_010822</name>
</gene>
<dbReference type="PANTHER" id="PTHR24300:SF375">
    <property type="entry name" value="CYTOCHROME P450 FAMILY"/>
    <property type="match status" value="1"/>
</dbReference>
<keyword evidence="3 5" id="KW-0408">Iron</keyword>
<name>A0AAQ4EJM3_AMBAM</name>
<keyword evidence="4" id="KW-0560">Oxidoreductase</keyword>
<evidence type="ECO:0000256" key="1">
    <source>
        <dbReference type="ARBA" id="ARBA00010617"/>
    </source>
</evidence>
<reference evidence="6 7" key="1">
    <citation type="journal article" date="2023" name="Arcadia Sci">
        <title>De novo assembly of a long-read Amblyomma americanum tick genome.</title>
        <authorList>
            <person name="Chou S."/>
            <person name="Poskanzer K.E."/>
            <person name="Rollins M."/>
            <person name="Thuy-Boun P.S."/>
        </authorList>
    </citation>
    <scope>NUCLEOTIDE SEQUENCE [LARGE SCALE GENOMIC DNA]</scope>
    <source>
        <strain evidence="6">F_SG_1</strain>
        <tissue evidence="6">Salivary glands</tissue>
    </source>
</reference>
<evidence type="ECO:0000256" key="2">
    <source>
        <dbReference type="ARBA" id="ARBA00022723"/>
    </source>
</evidence>
<evidence type="ECO:0000256" key="3">
    <source>
        <dbReference type="ARBA" id="ARBA00023004"/>
    </source>
</evidence>
<dbReference type="Pfam" id="PF00067">
    <property type="entry name" value="p450"/>
    <property type="match status" value="1"/>
</dbReference>
<dbReference type="PRINTS" id="PR00463">
    <property type="entry name" value="EP450I"/>
</dbReference>
<dbReference type="GO" id="GO:0020037">
    <property type="term" value="F:heme binding"/>
    <property type="evidence" value="ECO:0007669"/>
    <property type="project" value="InterPro"/>
</dbReference>
<dbReference type="InterPro" id="IPR002401">
    <property type="entry name" value="Cyt_P450_E_grp-I"/>
</dbReference>
<dbReference type="GO" id="GO:0016712">
    <property type="term" value="F:oxidoreductase activity, acting on paired donors, with incorporation or reduction of molecular oxygen, reduced flavin or flavoprotein as one donor, and incorporation of one atom of oxygen"/>
    <property type="evidence" value="ECO:0007669"/>
    <property type="project" value="TreeGrafter"/>
</dbReference>
<evidence type="ECO:0000256" key="5">
    <source>
        <dbReference type="PIRSR" id="PIRSR602401-1"/>
    </source>
</evidence>
<proteinExistence type="inferred from homology"/>
<evidence type="ECO:0000313" key="6">
    <source>
        <dbReference type="EMBL" id="KAK8774643.1"/>
    </source>
</evidence>
<protein>
    <recommendedName>
        <fullName evidence="8">Cytochrome</fullName>
    </recommendedName>
</protein>
<accession>A0AAQ4EJM3</accession>
<dbReference type="InterPro" id="IPR050182">
    <property type="entry name" value="Cytochrome_P450_fam2"/>
</dbReference>
<comment type="caution">
    <text evidence="6">The sequence shown here is derived from an EMBL/GenBank/DDBJ whole genome shotgun (WGS) entry which is preliminary data.</text>
</comment>
<organism evidence="6 7">
    <name type="scientific">Amblyomma americanum</name>
    <name type="common">Lone star tick</name>
    <dbReference type="NCBI Taxonomy" id="6943"/>
    <lineage>
        <taxon>Eukaryota</taxon>
        <taxon>Metazoa</taxon>
        <taxon>Ecdysozoa</taxon>
        <taxon>Arthropoda</taxon>
        <taxon>Chelicerata</taxon>
        <taxon>Arachnida</taxon>
        <taxon>Acari</taxon>
        <taxon>Parasitiformes</taxon>
        <taxon>Ixodida</taxon>
        <taxon>Ixodoidea</taxon>
        <taxon>Ixodidae</taxon>
        <taxon>Amblyomminae</taxon>
        <taxon>Amblyomma</taxon>
    </lineage>
</organism>
<keyword evidence="7" id="KW-1185">Reference proteome</keyword>
<comment type="similarity">
    <text evidence="1">Belongs to the cytochrome P450 family.</text>
</comment>
<evidence type="ECO:0000256" key="4">
    <source>
        <dbReference type="ARBA" id="ARBA00023033"/>
    </source>
</evidence>
<evidence type="ECO:0000313" key="7">
    <source>
        <dbReference type="Proteomes" id="UP001321473"/>
    </source>
</evidence>